<dbReference type="GO" id="GO:0009274">
    <property type="term" value="C:peptidoglycan-based cell wall"/>
    <property type="evidence" value="ECO:0007669"/>
    <property type="project" value="InterPro"/>
</dbReference>
<dbReference type="GO" id="GO:0005886">
    <property type="term" value="C:plasma membrane"/>
    <property type="evidence" value="ECO:0007669"/>
    <property type="project" value="UniProtKB-SubCell"/>
</dbReference>
<reference evidence="13 14" key="1">
    <citation type="journal article" date="2015" name="Antonie Van Leeuwenhoek">
        <title>Oricola cellulosilytica gen. nov., sp. nov., a cellulose-degrading bacterium of the family Phyllobacteriaceae isolated from surface seashore water, and emended descriptions of Mesorhizobium loti and Phyllobacterium myrsinacearum.</title>
        <authorList>
            <person name="Hameed A."/>
            <person name="Shahina M."/>
            <person name="Lai W.A."/>
            <person name="Lin S.Y."/>
            <person name="Young L.S."/>
            <person name="Liu Y.C."/>
            <person name="Hsu Y.H."/>
            <person name="Young C.C."/>
        </authorList>
    </citation>
    <scope>NUCLEOTIDE SEQUENCE [LARGE SCALE GENOMIC DNA]</scope>
    <source>
        <strain evidence="13 14">KCTC 52183</strain>
    </source>
</reference>
<accession>A0A4R0PGD0</accession>
<feature type="domain" description="Glycosyl transferase family 51" evidence="12">
    <location>
        <begin position="40"/>
        <end position="190"/>
    </location>
</feature>
<evidence type="ECO:0000256" key="4">
    <source>
        <dbReference type="ARBA" id="ARBA00022679"/>
    </source>
</evidence>
<dbReference type="GO" id="GO:0008360">
    <property type="term" value="P:regulation of cell shape"/>
    <property type="evidence" value="ECO:0007669"/>
    <property type="project" value="UniProtKB-KW"/>
</dbReference>
<evidence type="ECO:0000256" key="1">
    <source>
        <dbReference type="ARBA" id="ARBA00022475"/>
    </source>
</evidence>
<dbReference type="Gene3D" id="1.10.3810.10">
    <property type="entry name" value="Biosynthetic peptidoglycan transglycosylase-like"/>
    <property type="match status" value="1"/>
</dbReference>
<proteinExistence type="inferred from homology"/>
<dbReference type="EMBL" id="SJST01000001">
    <property type="protein sequence ID" value="TCD15973.1"/>
    <property type="molecule type" value="Genomic_DNA"/>
</dbReference>
<dbReference type="InterPro" id="IPR023346">
    <property type="entry name" value="Lysozyme-like_dom_sf"/>
</dbReference>
<organism evidence="13 14">
    <name type="scientific">Oricola cellulosilytica</name>
    <dbReference type="NCBI Taxonomy" id="1429082"/>
    <lineage>
        <taxon>Bacteria</taxon>
        <taxon>Pseudomonadati</taxon>
        <taxon>Pseudomonadota</taxon>
        <taxon>Alphaproteobacteria</taxon>
        <taxon>Hyphomicrobiales</taxon>
        <taxon>Ahrensiaceae</taxon>
        <taxon>Oricola</taxon>
    </lineage>
</organism>
<keyword evidence="2 11" id="KW-0997">Cell inner membrane</keyword>
<keyword evidence="10 11" id="KW-0961">Cell wall biogenesis/degradation</keyword>
<evidence type="ECO:0000256" key="8">
    <source>
        <dbReference type="ARBA" id="ARBA00022989"/>
    </source>
</evidence>
<dbReference type="UniPathway" id="UPA00219"/>
<keyword evidence="7 11" id="KW-0573">Peptidoglycan synthesis</keyword>
<dbReference type="GO" id="GO:0008955">
    <property type="term" value="F:peptidoglycan glycosyltransferase activity"/>
    <property type="evidence" value="ECO:0007669"/>
    <property type="project" value="UniProtKB-UniRule"/>
</dbReference>
<protein>
    <recommendedName>
        <fullName evidence="11">Biosynthetic peptidoglycan transglycosylase</fullName>
        <ecNumber evidence="11">2.4.99.28</ecNumber>
    </recommendedName>
    <alternativeName>
        <fullName evidence="11">Glycan polymerase</fullName>
    </alternativeName>
    <alternativeName>
        <fullName evidence="11">Peptidoglycan glycosyltransferase MtgA</fullName>
        <shortName evidence="11">PGT</shortName>
    </alternativeName>
</protein>
<name>A0A4R0PGD0_9HYPH</name>
<dbReference type="PANTHER" id="PTHR30400:SF0">
    <property type="entry name" value="BIOSYNTHETIC PEPTIDOGLYCAN TRANSGLYCOSYLASE"/>
    <property type="match status" value="1"/>
</dbReference>
<keyword evidence="9 11" id="KW-0472">Membrane</keyword>
<keyword evidence="1 11" id="KW-1003">Cell membrane</keyword>
<dbReference type="OrthoDB" id="9766909at2"/>
<evidence type="ECO:0000256" key="11">
    <source>
        <dbReference type="HAMAP-Rule" id="MF_00766"/>
    </source>
</evidence>
<dbReference type="InterPro" id="IPR036950">
    <property type="entry name" value="PBP_transglycosylase"/>
</dbReference>
<dbReference type="RefSeq" id="WP_131564414.1">
    <property type="nucleotide sequence ID" value="NZ_JAINFK010000001.1"/>
</dbReference>
<evidence type="ECO:0000256" key="9">
    <source>
        <dbReference type="ARBA" id="ARBA00023136"/>
    </source>
</evidence>
<evidence type="ECO:0000256" key="10">
    <source>
        <dbReference type="ARBA" id="ARBA00023316"/>
    </source>
</evidence>
<evidence type="ECO:0000313" key="13">
    <source>
        <dbReference type="EMBL" id="TCD15973.1"/>
    </source>
</evidence>
<comment type="similarity">
    <text evidence="11">Belongs to the glycosyltransferase 51 family.</text>
</comment>
<dbReference type="GO" id="GO:0009252">
    <property type="term" value="P:peptidoglycan biosynthetic process"/>
    <property type="evidence" value="ECO:0007669"/>
    <property type="project" value="UniProtKB-UniRule"/>
</dbReference>
<gene>
    <name evidence="11" type="primary">mtgA</name>
    <name evidence="13" type="ORF">E0D97_00580</name>
</gene>
<evidence type="ECO:0000256" key="2">
    <source>
        <dbReference type="ARBA" id="ARBA00022519"/>
    </source>
</evidence>
<dbReference type="PANTHER" id="PTHR30400">
    <property type="entry name" value="MONOFUNCTIONAL BIOSYNTHETIC PEPTIDOGLYCAN TRANSGLYCOSYLASE"/>
    <property type="match status" value="1"/>
</dbReference>
<evidence type="ECO:0000256" key="7">
    <source>
        <dbReference type="ARBA" id="ARBA00022984"/>
    </source>
</evidence>
<dbReference type="InterPro" id="IPR011812">
    <property type="entry name" value="Pep_trsgly"/>
</dbReference>
<dbReference type="Pfam" id="PF00912">
    <property type="entry name" value="Transgly"/>
    <property type="match status" value="1"/>
</dbReference>
<keyword evidence="6 11" id="KW-0133">Cell shape</keyword>
<keyword evidence="3 11" id="KW-0328">Glycosyltransferase</keyword>
<keyword evidence="14" id="KW-1185">Reference proteome</keyword>
<dbReference type="AlphaFoldDB" id="A0A4R0PGD0"/>
<evidence type="ECO:0000313" key="14">
    <source>
        <dbReference type="Proteomes" id="UP000291301"/>
    </source>
</evidence>
<evidence type="ECO:0000256" key="5">
    <source>
        <dbReference type="ARBA" id="ARBA00022692"/>
    </source>
</evidence>
<dbReference type="GO" id="GO:0071555">
    <property type="term" value="P:cell wall organization"/>
    <property type="evidence" value="ECO:0007669"/>
    <property type="project" value="UniProtKB-KW"/>
</dbReference>
<dbReference type="InterPro" id="IPR001264">
    <property type="entry name" value="Glyco_trans_51"/>
</dbReference>
<keyword evidence="4 11" id="KW-0808">Transferase</keyword>
<evidence type="ECO:0000256" key="6">
    <source>
        <dbReference type="ARBA" id="ARBA00022960"/>
    </source>
</evidence>
<comment type="catalytic activity">
    <reaction evidence="11">
        <text>[GlcNAc-(1-&gt;4)-Mur2Ac(oyl-L-Ala-gamma-D-Glu-L-Lys-D-Ala-D-Ala)](n)-di-trans,octa-cis-undecaprenyl diphosphate + beta-D-GlcNAc-(1-&gt;4)-Mur2Ac(oyl-L-Ala-gamma-D-Glu-L-Lys-D-Ala-D-Ala)-di-trans,octa-cis-undecaprenyl diphosphate = [GlcNAc-(1-&gt;4)-Mur2Ac(oyl-L-Ala-gamma-D-Glu-L-Lys-D-Ala-D-Ala)](n+1)-di-trans,octa-cis-undecaprenyl diphosphate + di-trans,octa-cis-undecaprenyl diphosphate + H(+)</text>
        <dbReference type="Rhea" id="RHEA:23708"/>
        <dbReference type="Rhea" id="RHEA-COMP:9602"/>
        <dbReference type="Rhea" id="RHEA-COMP:9603"/>
        <dbReference type="ChEBI" id="CHEBI:15378"/>
        <dbReference type="ChEBI" id="CHEBI:58405"/>
        <dbReference type="ChEBI" id="CHEBI:60033"/>
        <dbReference type="ChEBI" id="CHEBI:78435"/>
        <dbReference type="EC" id="2.4.99.28"/>
    </reaction>
</comment>
<comment type="pathway">
    <text evidence="11">Cell wall biogenesis; peptidoglycan biosynthesis.</text>
</comment>
<sequence length="217" mass="23997">MLLLVAIGLAMLPLALTLLYRLEFTRPVSMLMLVDRFTFRPFHRQWIDIDDVAPVLVQSVIMSEDGQFCSHQGVDWGALNEVINEALEGERARGASTITMQTVKNLFLWNSRSFIRKGLEIPLAIWFDLVVPKKRVLEIYLNIAEWGIATYGVAAASQAYFGKHPTELSPREAALLTVALPNPKERNPASPGPGMSRLADIIQARAAKAGGHTGCLD</sequence>
<comment type="caution">
    <text evidence="13">The sequence shown here is derived from an EMBL/GenBank/DDBJ whole genome shotgun (WGS) entry which is preliminary data.</text>
</comment>
<dbReference type="Proteomes" id="UP000291301">
    <property type="component" value="Unassembled WGS sequence"/>
</dbReference>
<keyword evidence="5 11" id="KW-0812">Transmembrane</keyword>
<comment type="subcellular location">
    <subcellularLocation>
        <location evidence="11">Cell inner membrane</location>
        <topology evidence="11">Single-pass membrane protein</topology>
    </subcellularLocation>
</comment>
<evidence type="ECO:0000259" key="12">
    <source>
        <dbReference type="Pfam" id="PF00912"/>
    </source>
</evidence>
<dbReference type="SUPFAM" id="SSF53955">
    <property type="entry name" value="Lysozyme-like"/>
    <property type="match status" value="1"/>
</dbReference>
<comment type="function">
    <text evidence="11">Peptidoglycan polymerase that catalyzes glycan chain elongation from lipid-linked precursors.</text>
</comment>
<evidence type="ECO:0000256" key="3">
    <source>
        <dbReference type="ARBA" id="ARBA00022676"/>
    </source>
</evidence>
<keyword evidence="8 11" id="KW-1133">Transmembrane helix</keyword>
<dbReference type="GO" id="GO:0016763">
    <property type="term" value="F:pentosyltransferase activity"/>
    <property type="evidence" value="ECO:0007669"/>
    <property type="project" value="InterPro"/>
</dbReference>
<dbReference type="HAMAP" id="MF_00766">
    <property type="entry name" value="PGT_MtgA"/>
    <property type="match status" value="1"/>
</dbReference>
<dbReference type="EC" id="2.4.99.28" evidence="11"/>